<evidence type="ECO:0000256" key="6">
    <source>
        <dbReference type="ARBA" id="ARBA00022839"/>
    </source>
</evidence>
<dbReference type="Gene3D" id="3.40.50.10930">
    <property type="match status" value="1"/>
</dbReference>
<name>A0A968GGL6_9SPIO</name>
<dbReference type="Gene3D" id="1.10.10.160">
    <property type="match status" value="1"/>
</dbReference>
<evidence type="ECO:0000256" key="9">
    <source>
        <dbReference type="ARBA" id="ARBA00023204"/>
    </source>
</evidence>
<dbReference type="GO" id="GO:0140097">
    <property type="term" value="F:catalytic activity, acting on DNA"/>
    <property type="evidence" value="ECO:0007669"/>
    <property type="project" value="UniProtKB-ARBA"/>
</dbReference>
<keyword evidence="11" id="KW-1185">Reference proteome</keyword>
<dbReference type="GO" id="GO:0006281">
    <property type="term" value="P:DNA repair"/>
    <property type="evidence" value="ECO:0007669"/>
    <property type="project" value="UniProtKB-KW"/>
</dbReference>
<dbReference type="RefSeq" id="WP_167695787.1">
    <property type="nucleotide sequence ID" value="NZ_JAATLL010000003.1"/>
</dbReference>
<dbReference type="InterPro" id="IPR013986">
    <property type="entry name" value="DExx_box_DNA_helicase_dom_sf"/>
</dbReference>
<dbReference type="Pfam" id="PF04257">
    <property type="entry name" value="Exonuc_V_gamma"/>
    <property type="match status" value="1"/>
</dbReference>
<keyword evidence="9" id="KW-0234">DNA repair</keyword>
<keyword evidence="6" id="KW-0269">Exonuclease</keyword>
<keyword evidence="8" id="KW-0238">DNA-binding</keyword>
<dbReference type="Gene3D" id="1.10.486.10">
    <property type="entry name" value="PCRA, domain 4"/>
    <property type="match status" value="1"/>
</dbReference>
<evidence type="ECO:0000313" key="10">
    <source>
        <dbReference type="EMBL" id="NIZ69703.1"/>
    </source>
</evidence>
<gene>
    <name evidence="10" type="ORF">HCT48_05680</name>
</gene>
<keyword evidence="3" id="KW-0227">DNA damage</keyword>
<keyword evidence="7" id="KW-0067">ATP-binding</keyword>
<keyword evidence="4" id="KW-0378">Hydrolase</keyword>
<keyword evidence="2" id="KW-0547">Nucleotide-binding</keyword>
<comment type="caution">
    <text evidence="10">The sequence shown here is derived from an EMBL/GenBank/DDBJ whole genome shotgun (WGS) entry which is preliminary data.</text>
</comment>
<evidence type="ECO:0000256" key="2">
    <source>
        <dbReference type="ARBA" id="ARBA00022741"/>
    </source>
</evidence>
<dbReference type="InterPro" id="IPR027417">
    <property type="entry name" value="P-loop_NTPase"/>
</dbReference>
<sequence length="1137" mass="131966">MKIGRLCYNDGMAYHIHITNEFNNLFVQGDSSKWFNGNLFQQELLLITQNQQIKHWLVNTATEVFGIAPFLEEHCQLSDQAIRQLLPKMAGIEEQFNFSKEFDKSKRQILFTPDLRLIIYKYLEKKIAEEDPLFAPVIAYLRAQEEQKTTLQSSRLFALASSVATLMEQYSARYDPLMEAWQANTLHKGDVEEQNNFFSATQQWQQRLWYDLFGDPHQARYALPSDVVRAVLKAESGYTGSLKRIIIVGTPFLHPLHHRFFIHLAKHLEVHFIVYSAVALKTQENVALMSAFDRQYMGALEEYYLQLKTDELEYQEHFEDKKGTHALVRVQQAIAFHEKVTQEDLPRDDSMRVIACSDPLREVEVLRDSLLHALNDDPQLQLHDICVVMSDPALYTPYLSKVFLDKGQGNVDLPIHFDDLLASASLSPSYQLILDLLGLTATRLSRSQILELLQNELLMARLDVTQDDLAIWQAYTENYHIAWGFDQEHKAQEVAGASDNFTWLAAFRRYLDDYLWDTKENLQEVHAPSIGKLIYVVHQLYEDFHTVAQERLSLEEWVDYLEPKLARFLPDTQARNGQINLFRSLNEIGSALNQLKDDKFVDNKIPFVVVMQLIKESMEREVERTLHQSSAQGILCAPIAALRLIPFKLVAFLGMNEERYPSQESANSAGYNLSELFKKTFIMSRSNNERASFLETFLSAKERVLFFYQASDRQSGQTLEPSSVIFDLFRQVELPLSFDHEKGYPLLQSMPLYPFHASLFHTADPKQQTFSQQASDLAQAYYAEKKEDIIEPQMPIFASQPLHYPEKMRLTDLVDFIWQPLESAMDYHLEQGYQAPEIDGDKEQYHLSSKVRKLLFSRLLERIITEESPASTLVETIWQEALAEGEIIKSVYLESYYEEFRQLAELAVPKIREKSQGRALSAKLPQQKYAITLEAEDSPRTWSFTLKDCYENQAEETFYRYILSSYVQNKEKICNVGYDWSYRIEEKLINTLWHLAGMPDKLEVILGLFIRPENEAIKFCLNPPSEQDTPPKAQEPLDLATFRRLVELYKENLASPLVMSSGIWVGLMEKSYKDDAELIKNYKTILEKKMTDEFHPEQKLVDRLAYLGVDVEAFAKRDLSEKEQEMLTFLWNNFFQQ</sequence>
<dbReference type="GO" id="GO:0005524">
    <property type="term" value="F:ATP binding"/>
    <property type="evidence" value="ECO:0007669"/>
    <property type="project" value="UniProtKB-KW"/>
</dbReference>
<dbReference type="EMBL" id="JAATLM010000001">
    <property type="protein sequence ID" value="NIZ69703.1"/>
    <property type="molecule type" value="Genomic_DNA"/>
</dbReference>
<evidence type="ECO:0000256" key="4">
    <source>
        <dbReference type="ARBA" id="ARBA00022801"/>
    </source>
</evidence>
<evidence type="ECO:0000313" key="11">
    <source>
        <dbReference type="Proteomes" id="UP000778951"/>
    </source>
</evidence>
<dbReference type="AlphaFoldDB" id="A0A968GGL6"/>
<dbReference type="GO" id="GO:0003677">
    <property type="term" value="F:DNA binding"/>
    <property type="evidence" value="ECO:0007669"/>
    <property type="project" value="UniProtKB-KW"/>
</dbReference>
<keyword evidence="1" id="KW-0540">Nuclease</keyword>
<evidence type="ECO:0000256" key="8">
    <source>
        <dbReference type="ARBA" id="ARBA00023125"/>
    </source>
</evidence>
<evidence type="ECO:0000256" key="5">
    <source>
        <dbReference type="ARBA" id="ARBA00022806"/>
    </source>
</evidence>
<evidence type="ECO:0000256" key="3">
    <source>
        <dbReference type="ARBA" id="ARBA00022763"/>
    </source>
</evidence>
<organism evidence="10 11">
    <name type="scientific">Entomospira culicis</name>
    <dbReference type="NCBI Taxonomy" id="2719989"/>
    <lineage>
        <taxon>Bacteria</taxon>
        <taxon>Pseudomonadati</taxon>
        <taxon>Spirochaetota</taxon>
        <taxon>Spirochaetia</taxon>
        <taxon>Spirochaetales</taxon>
        <taxon>Spirochaetaceae</taxon>
        <taxon>Entomospira</taxon>
    </lineage>
</organism>
<dbReference type="PANTHER" id="PTHR30591">
    <property type="entry name" value="RECBCD ENZYME SUBUNIT RECC"/>
    <property type="match status" value="1"/>
</dbReference>
<dbReference type="Gene3D" id="3.40.50.300">
    <property type="entry name" value="P-loop containing nucleotide triphosphate hydrolases"/>
    <property type="match status" value="1"/>
</dbReference>
<protein>
    <submittedName>
        <fullName evidence="10">Exodeoxyribonuclease V subunit gamma</fullName>
    </submittedName>
</protein>
<accession>A0A968GGL6</accession>
<proteinExistence type="predicted"/>
<reference evidence="10" key="1">
    <citation type="submission" date="2020-03" db="EMBL/GenBank/DDBJ databases">
        <title>Spirochaetal bacteria isolated from arthropods constitute a novel genus Entomospira genus novum within the order Spirochaetales.</title>
        <authorList>
            <person name="Grana-Miraglia L."/>
            <person name="Sikutova S."/>
            <person name="Fingerle V."/>
            <person name="Sing A."/>
            <person name="Castillo-Ramirez S."/>
            <person name="Margos G."/>
            <person name="Rudolf I."/>
        </authorList>
    </citation>
    <scope>NUCLEOTIDE SEQUENCE</scope>
    <source>
        <strain evidence="10">BR149</strain>
    </source>
</reference>
<keyword evidence="5" id="KW-0347">Helicase</keyword>
<dbReference type="GO" id="GO:0004527">
    <property type="term" value="F:exonuclease activity"/>
    <property type="evidence" value="ECO:0007669"/>
    <property type="project" value="UniProtKB-KW"/>
</dbReference>
<evidence type="ECO:0000256" key="7">
    <source>
        <dbReference type="ARBA" id="ARBA00022840"/>
    </source>
</evidence>
<dbReference type="Proteomes" id="UP000778951">
    <property type="component" value="Unassembled WGS sequence"/>
</dbReference>
<evidence type="ECO:0000256" key="1">
    <source>
        <dbReference type="ARBA" id="ARBA00022722"/>
    </source>
</evidence>
<dbReference type="GO" id="GO:0006310">
    <property type="term" value="P:DNA recombination"/>
    <property type="evidence" value="ECO:0007669"/>
    <property type="project" value="TreeGrafter"/>
</dbReference>
<dbReference type="PANTHER" id="PTHR30591:SF1">
    <property type="entry name" value="RECBCD ENZYME SUBUNIT RECC"/>
    <property type="match status" value="1"/>
</dbReference>
<dbReference type="GO" id="GO:0004386">
    <property type="term" value="F:helicase activity"/>
    <property type="evidence" value="ECO:0007669"/>
    <property type="project" value="UniProtKB-KW"/>
</dbReference>
<dbReference type="SUPFAM" id="SSF52540">
    <property type="entry name" value="P-loop containing nucleoside triphosphate hydrolases"/>
    <property type="match status" value="2"/>
</dbReference>